<feature type="transmembrane region" description="Helical" evidence="1">
    <location>
        <begin position="20"/>
        <end position="43"/>
    </location>
</feature>
<keyword evidence="1" id="KW-0472">Membrane</keyword>
<gene>
    <name evidence="2" type="ORF">ACFQKB_36730</name>
</gene>
<accession>A0ABW2CXJ4</accession>
<organism evidence="2 3">
    <name type="scientific">Actinomadura yumaensis</name>
    <dbReference type="NCBI Taxonomy" id="111807"/>
    <lineage>
        <taxon>Bacteria</taxon>
        <taxon>Bacillati</taxon>
        <taxon>Actinomycetota</taxon>
        <taxon>Actinomycetes</taxon>
        <taxon>Streptosporangiales</taxon>
        <taxon>Thermomonosporaceae</taxon>
        <taxon>Actinomadura</taxon>
    </lineage>
</organism>
<protein>
    <submittedName>
        <fullName evidence="2">DUF2243 domain-containing protein</fullName>
    </submittedName>
</protein>
<feature type="transmembrane region" description="Helical" evidence="1">
    <location>
        <begin position="78"/>
        <end position="99"/>
    </location>
</feature>
<name>A0ABW2CXJ4_9ACTN</name>
<dbReference type="EMBL" id="JBHSXS010000036">
    <property type="protein sequence ID" value="MFC6885353.1"/>
    <property type="molecule type" value="Genomic_DNA"/>
</dbReference>
<dbReference type="Pfam" id="PF10002">
    <property type="entry name" value="DUF2243"/>
    <property type="match status" value="1"/>
</dbReference>
<evidence type="ECO:0000313" key="2">
    <source>
        <dbReference type="EMBL" id="MFC6885353.1"/>
    </source>
</evidence>
<dbReference type="Proteomes" id="UP001596380">
    <property type="component" value="Unassembled WGS sequence"/>
</dbReference>
<feature type="transmembrane region" description="Helical" evidence="1">
    <location>
        <begin position="146"/>
        <end position="167"/>
    </location>
</feature>
<feature type="transmembrane region" description="Helical" evidence="1">
    <location>
        <begin position="111"/>
        <end position="130"/>
    </location>
</feature>
<keyword evidence="3" id="KW-1185">Reference proteome</keyword>
<reference evidence="3" key="1">
    <citation type="journal article" date="2019" name="Int. J. Syst. Evol. Microbiol.">
        <title>The Global Catalogue of Microorganisms (GCM) 10K type strain sequencing project: providing services to taxonomists for standard genome sequencing and annotation.</title>
        <authorList>
            <consortium name="The Broad Institute Genomics Platform"/>
            <consortium name="The Broad Institute Genome Sequencing Center for Infectious Disease"/>
            <person name="Wu L."/>
            <person name="Ma J."/>
        </authorList>
    </citation>
    <scope>NUCLEOTIDE SEQUENCE [LARGE SCALE GENOMIC DNA]</scope>
    <source>
        <strain evidence="3">JCM 3369</strain>
    </source>
</reference>
<proteinExistence type="predicted"/>
<keyword evidence="1" id="KW-1133">Transmembrane helix</keyword>
<comment type="caution">
    <text evidence="2">The sequence shown here is derived from an EMBL/GenBank/DDBJ whole genome shotgun (WGS) entry which is preliminary data.</text>
</comment>
<dbReference type="RefSeq" id="WP_160825835.1">
    <property type="nucleotide sequence ID" value="NZ_JBHSXE010000001.1"/>
</dbReference>
<dbReference type="InterPro" id="IPR018719">
    <property type="entry name" value="DUF2243_membrane"/>
</dbReference>
<keyword evidence="1" id="KW-0812">Transmembrane</keyword>
<sequence length="178" mass="19387">MSTRTAGSPAAAGRSRGGIALPGTVLGLGMGGFVDGIMLHQVLQWHHMLSSTGSDRLGLKRYSTKTVSGLEMNTVWDGFFHVFTWLCVLAGLAMLYARLNEVHGPVWRSRGLWGWLAVGWGVFNLVEGIIDHEILGIHHVRSGPNHIWWDLGFLAVGALLVAGGWLLQRGGEIPRREA</sequence>
<evidence type="ECO:0000313" key="3">
    <source>
        <dbReference type="Proteomes" id="UP001596380"/>
    </source>
</evidence>
<evidence type="ECO:0000256" key="1">
    <source>
        <dbReference type="SAM" id="Phobius"/>
    </source>
</evidence>